<dbReference type="Pfam" id="PF01373">
    <property type="entry name" value="Glyco_hydro_14"/>
    <property type="match status" value="1"/>
</dbReference>
<dbReference type="PROSITE" id="PS00506">
    <property type="entry name" value="BETA_AMYLASE_1"/>
    <property type="match status" value="1"/>
</dbReference>
<evidence type="ECO:0000313" key="11">
    <source>
        <dbReference type="Proteomes" id="UP000008022"/>
    </source>
</evidence>
<keyword evidence="11" id="KW-1185">Reference proteome</keyword>
<comment type="catalytic activity">
    <reaction evidence="1 8">
        <text>Hydrolysis of (1-&gt;4)-alpha-D-glucosidic linkages in polysaccharides so as to remove successive maltose units from the non-reducing ends of the chains.</text>
        <dbReference type="EC" id="3.2.1.2"/>
    </reaction>
</comment>
<dbReference type="PRINTS" id="PR00750">
    <property type="entry name" value="BETAAMYLASE"/>
</dbReference>
<dbReference type="Gene3D" id="3.20.20.80">
    <property type="entry name" value="Glycosidases"/>
    <property type="match status" value="1"/>
</dbReference>
<keyword evidence="5 8" id="KW-0119">Carbohydrate metabolism</keyword>
<feature type="region of interest" description="Disordered" evidence="9">
    <location>
        <begin position="52"/>
        <end position="78"/>
    </location>
</feature>
<evidence type="ECO:0000256" key="3">
    <source>
        <dbReference type="ARBA" id="ARBA00012594"/>
    </source>
</evidence>
<dbReference type="GO" id="GO:0000272">
    <property type="term" value="P:polysaccharide catabolic process"/>
    <property type="evidence" value="ECO:0007669"/>
    <property type="project" value="UniProtKB-KW"/>
</dbReference>
<protein>
    <recommendedName>
        <fullName evidence="3 8">Beta-amylase</fullName>
        <ecNumber evidence="3 8">3.2.1.2</ecNumber>
    </recommendedName>
</protein>
<dbReference type="STRING" id="4529.A0A0E0Q9I3"/>
<proteinExistence type="inferred from homology"/>
<evidence type="ECO:0000256" key="9">
    <source>
        <dbReference type="SAM" id="MobiDB-lite"/>
    </source>
</evidence>
<dbReference type="PANTHER" id="PTHR31352:SF40">
    <property type="entry name" value="BETA-AMYLASE 6"/>
    <property type="match status" value="1"/>
</dbReference>
<evidence type="ECO:0000256" key="7">
    <source>
        <dbReference type="ARBA" id="ARBA00023326"/>
    </source>
</evidence>
<reference evidence="11" key="1">
    <citation type="submission" date="2013-06" db="EMBL/GenBank/DDBJ databases">
        <authorList>
            <person name="Zhao Q."/>
        </authorList>
    </citation>
    <scope>NUCLEOTIDE SEQUENCE</scope>
    <source>
        <strain evidence="11">cv. W1943</strain>
    </source>
</reference>
<accession>A0A0E0Q9I3</accession>
<dbReference type="GO" id="GO:0016161">
    <property type="term" value="F:beta-amylase activity"/>
    <property type="evidence" value="ECO:0007669"/>
    <property type="project" value="UniProtKB-EC"/>
</dbReference>
<dbReference type="HOGENOM" id="CLU_611640_0_0_1"/>
<evidence type="ECO:0000256" key="8">
    <source>
        <dbReference type="RuleBase" id="RU000509"/>
    </source>
</evidence>
<dbReference type="InterPro" id="IPR017853">
    <property type="entry name" value="GH"/>
</dbReference>
<dbReference type="Gramene" id="ORUFI07G18310.1">
    <property type="protein sequence ID" value="ORUFI07G18310.1"/>
    <property type="gene ID" value="ORUFI07G18310"/>
</dbReference>
<reference evidence="10" key="2">
    <citation type="submission" date="2015-06" db="UniProtKB">
        <authorList>
            <consortium name="EnsemblPlants"/>
        </authorList>
    </citation>
    <scope>IDENTIFICATION</scope>
</reference>
<evidence type="ECO:0000313" key="10">
    <source>
        <dbReference type="EnsemblPlants" id="ORUFI07G18310.1"/>
    </source>
</evidence>
<dbReference type="eggNOG" id="ENOG502QUU5">
    <property type="taxonomic scope" value="Eukaryota"/>
</dbReference>
<organism evidence="10 11">
    <name type="scientific">Oryza rufipogon</name>
    <name type="common">Brownbeard rice</name>
    <name type="synonym">Asian wild rice</name>
    <dbReference type="NCBI Taxonomy" id="4529"/>
    <lineage>
        <taxon>Eukaryota</taxon>
        <taxon>Viridiplantae</taxon>
        <taxon>Streptophyta</taxon>
        <taxon>Embryophyta</taxon>
        <taxon>Tracheophyta</taxon>
        <taxon>Spermatophyta</taxon>
        <taxon>Magnoliopsida</taxon>
        <taxon>Liliopsida</taxon>
        <taxon>Poales</taxon>
        <taxon>Poaceae</taxon>
        <taxon>BOP clade</taxon>
        <taxon>Oryzoideae</taxon>
        <taxon>Oryzeae</taxon>
        <taxon>Oryzinae</taxon>
        <taxon>Oryza</taxon>
    </lineage>
</organism>
<dbReference type="InterPro" id="IPR018238">
    <property type="entry name" value="Glyco_hydro_14_CS"/>
</dbReference>
<evidence type="ECO:0000256" key="6">
    <source>
        <dbReference type="ARBA" id="ARBA00023295"/>
    </source>
</evidence>
<name>A0A0E0Q9I3_ORYRU</name>
<evidence type="ECO:0000256" key="4">
    <source>
        <dbReference type="ARBA" id="ARBA00022801"/>
    </source>
</evidence>
<dbReference type="InterPro" id="IPR001554">
    <property type="entry name" value="Glyco_hydro_14"/>
</dbReference>
<dbReference type="SUPFAM" id="SSF51445">
    <property type="entry name" value="(Trans)glycosidases"/>
    <property type="match status" value="1"/>
</dbReference>
<evidence type="ECO:0000256" key="5">
    <source>
        <dbReference type="ARBA" id="ARBA00023277"/>
    </source>
</evidence>
<comment type="similarity">
    <text evidence="2 8">Belongs to the glycosyl hydrolase 14 family.</text>
</comment>
<keyword evidence="7 8" id="KW-0624">Polysaccharide degradation</keyword>
<evidence type="ECO:0000256" key="2">
    <source>
        <dbReference type="ARBA" id="ARBA00005652"/>
    </source>
</evidence>
<dbReference type="EnsemblPlants" id="ORUFI07G18310.1">
    <property type="protein sequence ID" value="ORUFI07G18310.1"/>
    <property type="gene ID" value="ORUFI07G18310"/>
</dbReference>
<sequence>MPRIHRTKPRTSSKNFQIWTNIARTASLLPIMITTSSPSSQPVRLQQRWTCRSRAASPAPLLPPPATGRRRRRRLVADSQKTAASLRVRAIAAESEQASPLPEPPPLLTEEEEEEEKMLANYVPVYVMLPLGVVTAENELEDAAGLRARLRRLRREAGVDGVMADVWWGIVEGAGPARYEWRAYRELFRVAQEEGLKVQAIMSFHACGGNVGDAVTIPLPRWVRDVGDDDPDVYYTSPGGARNHEYLTIGVDVRPLFHGRTAIQLYADFMKSFRENMGDFLDSGLIVDIEVSLGPAGELRYPSYPESQGWEFPGIGQFQCYDKYLEEDFRAAATEAGHPEWELPGDAAGEYNYTPEDTRFFAADGGTYLTEAGRFFLTWYSSKLLEHGDRVLDEANMAFLGCSLKLAAKDCCPDPARYGRPMRPLERSGPEVAIERLLDATAPEPPYPFDGETDMSVGGGLAELIDWVFDKVEWIFC</sequence>
<dbReference type="AlphaFoldDB" id="A0A0E0Q9I3"/>
<dbReference type="OMA" id="AAKDCCP"/>
<keyword evidence="6 8" id="KW-0326">Glycosidase</keyword>
<keyword evidence="4 8" id="KW-0378">Hydrolase</keyword>
<dbReference type="EC" id="3.2.1.2" evidence="3 8"/>
<dbReference type="PANTHER" id="PTHR31352">
    <property type="entry name" value="BETA-AMYLASE 1, CHLOROPLASTIC"/>
    <property type="match status" value="1"/>
</dbReference>
<dbReference type="PROSITE" id="PS00679">
    <property type="entry name" value="BETA_AMYLASE_2"/>
    <property type="match status" value="1"/>
</dbReference>
<evidence type="ECO:0000256" key="1">
    <source>
        <dbReference type="ARBA" id="ARBA00000546"/>
    </source>
</evidence>
<dbReference type="Proteomes" id="UP000008022">
    <property type="component" value="Unassembled WGS sequence"/>
</dbReference>